<dbReference type="EMBL" id="BJUM01000031">
    <property type="protein sequence ID" value="GEK56078.1"/>
    <property type="molecule type" value="Genomic_DNA"/>
</dbReference>
<dbReference type="RefSeq" id="WP_125939503.1">
    <property type="nucleotide sequence ID" value="NZ_BJUM01000031.1"/>
</dbReference>
<accession>A0A510XYJ8</accession>
<sequence>MSTTIEFYKAYSRQSRSMWADNARVVLTFDAESKQGVYLHLGGFGINGFSISKQLQTLLPTSLQQQYIDVAHIDIVMHVFHKHIEGYCKEHVLEAAFKEVFLLNQEAFFSKSAKSQWEKSFHSFVEHSD</sequence>
<proteinExistence type="predicted"/>
<dbReference type="OrthoDB" id="6304525at2"/>
<comment type="caution">
    <text evidence="1">The sequence shown here is derived from an EMBL/GenBank/DDBJ whole genome shotgun (WGS) entry which is preliminary data.</text>
</comment>
<dbReference type="Proteomes" id="UP000321419">
    <property type="component" value="Unassembled WGS sequence"/>
</dbReference>
<keyword evidence="2" id="KW-1185">Reference proteome</keyword>
<gene>
    <name evidence="1" type="ORF">PES01_29230</name>
</gene>
<dbReference type="AlphaFoldDB" id="A0A510XYJ8"/>
<organism evidence="1 2">
    <name type="scientific">Pseudoalteromonas espejiana</name>
    <dbReference type="NCBI Taxonomy" id="28107"/>
    <lineage>
        <taxon>Bacteria</taxon>
        <taxon>Pseudomonadati</taxon>
        <taxon>Pseudomonadota</taxon>
        <taxon>Gammaproteobacteria</taxon>
        <taxon>Alteromonadales</taxon>
        <taxon>Pseudoalteromonadaceae</taxon>
        <taxon>Pseudoalteromonas</taxon>
    </lineage>
</organism>
<evidence type="ECO:0000313" key="2">
    <source>
        <dbReference type="Proteomes" id="UP000321419"/>
    </source>
</evidence>
<evidence type="ECO:0000313" key="1">
    <source>
        <dbReference type="EMBL" id="GEK56078.1"/>
    </source>
</evidence>
<reference evidence="1 2" key="1">
    <citation type="submission" date="2019-07" db="EMBL/GenBank/DDBJ databases">
        <title>Whole genome shotgun sequence of Pseudoalteromonas espejiana NBRC 102222.</title>
        <authorList>
            <person name="Hosoyama A."/>
            <person name="Uohara A."/>
            <person name="Ohji S."/>
            <person name="Ichikawa N."/>
        </authorList>
    </citation>
    <scope>NUCLEOTIDE SEQUENCE [LARGE SCALE GENOMIC DNA]</scope>
    <source>
        <strain evidence="1 2">NBRC 102222</strain>
    </source>
</reference>
<name>A0A510XYJ8_9GAMM</name>
<protein>
    <submittedName>
        <fullName evidence="1">Uncharacterized protein</fullName>
    </submittedName>
</protein>